<feature type="transmembrane region" description="Helical" evidence="1">
    <location>
        <begin position="12"/>
        <end position="35"/>
    </location>
</feature>
<evidence type="ECO:0000313" key="2">
    <source>
        <dbReference type="EMBL" id="ARM76804.1"/>
    </source>
</evidence>
<keyword evidence="3" id="KW-1185">Reference proteome</keyword>
<dbReference type="EMBL" id="CP020477">
    <property type="protein sequence ID" value="ARM76804.1"/>
    <property type="molecule type" value="Genomic_DNA"/>
</dbReference>
<protein>
    <submittedName>
        <fullName evidence="2">Uncharacterized protein</fullName>
    </submittedName>
</protein>
<keyword evidence="1" id="KW-1133">Transmembrane helix</keyword>
<feature type="transmembrane region" description="Helical" evidence="1">
    <location>
        <begin position="55"/>
        <end position="72"/>
    </location>
</feature>
<feature type="transmembrane region" description="Helical" evidence="1">
    <location>
        <begin position="84"/>
        <end position="106"/>
    </location>
</feature>
<reference evidence="2 3" key="1">
    <citation type="submission" date="2017-03" db="EMBL/GenBank/DDBJ databases">
        <title>Sulfur activation and transportation mechanism of thermophilic Archaea Acidianus manzaensis YN-25.</title>
        <authorList>
            <person name="Ma Y."/>
            <person name="Yang Y."/>
            <person name="Xia J."/>
        </authorList>
    </citation>
    <scope>NUCLEOTIDE SEQUENCE [LARGE SCALE GENOMIC DNA]</scope>
    <source>
        <strain evidence="2 3">YN-25</strain>
    </source>
</reference>
<feature type="transmembrane region" description="Helical" evidence="1">
    <location>
        <begin position="112"/>
        <end position="135"/>
    </location>
</feature>
<dbReference type="STRING" id="282676.B6F84_12770"/>
<dbReference type="KEGG" id="aman:B6F84_12770"/>
<name>A0A1W6K2Y5_9CREN</name>
<evidence type="ECO:0000313" key="3">
    <source>
        <dbReference type="Proteomes" id="UP000193404"/>
    </source>
</evidence>
<dbReference type="OrthoDB" id="34367at2157"/>
<keyword evidence="1" id="KW-0812">Transmembrane</keyword>
<dbReference type="GeneID" id="41591812"/>
<evidence type="ECO:0000256" key="1">
    <source>
        <dbReference type="SAM" id="Phobius"/>
    </source>
</evidence>
<dbReference type="Proteomes" id="UP000193404">
    <property type="component" value="Chromosome"/>
</dbReference>
<keyword evidence="1" id="KW-0472">Membrane</keyword>
<sequence length="136" mass="14978">MNSRDFSWNIAASIGFSFILTIVMVIISLLVKAFYPPSFFSFSPIESLIHSPVEGIVQLIILGLFVAFTYPVRTRVEEQQLLIIRRVSAYTIAGYIVFSLLPYAIVTPYIQTFIGLIIAFNIINGAIGGGAASILK</sequence>
<proteinExistence type="predicted"/>
<accession>A0A1W6K2Y5</accession>
<dbReference type="RefSeq" id="WP_148692601.1">
    <property type="nucleotide sequence ID" value="NZ_CP020477.1"/>
</dbReference>
<organism evidence="2 3">
    <name type="scientific">Acidianus manzaensis</name>
    <dbReference type="NCBI Taxonomy" id="282676"/>
    <lineage>
        <taxon>Archaea</taxon>
        <taxon>Thermoproteota</taxon>
        <taxon>Thermoprotei</taxon>
        <taxon>Sulfolobales</taxon>
        <taxon>Sulfolobaceae</taxon>
        <taxon>Acidianus</taxon>
    </lineage>
</organism>
<dbReference type="AlphaFoldDB" id="A0A1W6K2Y5"/>
<gene>
    <name evidence="2" type="ORF">B6F84_12770</name>
</gene>